<dbReference type="EMBL" id="MFRC01000051">
    <property type="protein sequence ID" value="OGH89016.1"/>
    <property type="molecule type" value="Genomic_DNA"/>
</dbReference>
<name>A0A1F6NYM4_9BACT</name>
<accession>A0A1F6NYM4</accession>
<comment type="caution">
    <text evidence="1">The sequence shown here is derived from an EMBL/GenBank/DDBJ whole genome shotgun (WGS) entry which is preliminary data.</text>
</comment>
<protein>
    <submittedName>
        <fullName evidence="1">Uncharacterized protein</fullName>
    </submittedName>
</protein>
<dbReference type="AlphaFoldDB" id="A0A1F6NYM4"/>
<evidence type="ECO:0000313" key="2">
    <source>
        <dbReference type="Proteomes" id="UP000178490"/>
    </source>
</evidence>
<gene>
    <name evidence="1" type="ORF">A2537_01245</name>
</gene>
<dbReference type="Proteomes" id="UP000178490">
    <property type="component" value="Unassembled WGS sequence"/>
</dbReference>
<reference evidence="1 2" key="1">
    <citation type="journal article" date="2016" name="Nat. Commun.">
        <title>Thousands of microbial genomes shed light on interconnected biogeochemical processes in an aquifer system.</title>
        <authorList>
            <person name="Anantharaman K."/>
            <person name="Brown C.T."/>
            <person name="Hug L.A."/>
            <person name="Sharon I."/>
            <person name="Castelle C.J."/>
            <person name="Probst A.J."/>
            <person name="Thomas B.C."/>
            <person name="Singh A."/>
            <person name="Wilkins M.J."/>
            <person name="Karaoz U."/>
            <person name="Brodie E.L."/>
            <person name="Williams K.H."/>
            <person name="Hubbard S.S."/>
            <person name="Banfield J.F."/>
        </authorList>
    </citation>
    <scope>NUCLEOTIDE SEQUENCE [LARGE SCALE GENOMIC DNA]</scope>
</reference>
<sequence>MPELRRIYFNQEPISQKYQTDMTKADMSNIQEYLCDYPELNKLKKDIQWDVVWKIIDEIAKKSGIDPKDLNKLYPNSIVGLKDFQLDKIDDDPLLGVYLPKLNAIGIDFDKIKDNAKDTKVNEKLIAIMTIFHELVHSVAIVTLDSKEFQYGNANIVNQSVQTGYHSTEKVVDFEKGKTVFKKYTDRFFAVNEAITEEMAFELFKEYAQRTGDISKLDIDEFTKNIHRSDKFDLNFAIKCLKKMCDIVGIKAGVQGDVVWKGFVRGVFYDKTLEKSDVKKWFSDAFSPGFLEELAEIKISDDFAILMDKYKIV</sequence>
<evidence type="ECO:0000313" key="1">
    <source>
        <dbReference type="EMBL" id="OGH89016.1"/>
    </source>
</evidence>
<proteinExistence type="predicted"/>
<organism evidence="1 2">
    <name type="scientific">Candidatus Magasanikbacteria bacterium RIFOXYD2_FULL_36_9</name>
    <dbReference type="NCBI Taxonomy" id="1798707"/>
    <lineage>
        <taxon>Bacteria</taxon>
        <taxon>Candidatus Magasanikiibacteriota</taxon>
    </lineage>
</organism>